<feature type="transmembrane region" description="Helical" evidence="8">
    <location>
        <begin position="171"/>
        <end position="191"/>
    </location>
</feature>
<dbReference type="PANTHER" id="PTHR30269:SF23">
    <property type="entry name" value="MEMBRANE TRANSPORTER PROTEIN YDHB-RELATED"/>
    <property type="match status" value="1"/>
</dbReference>
<feature type="transmembrane region" description="Helical" evidence="8">
    <location>
        <begin position="203"/>
        <end position="220"/>
    </location>
</feature>
<evidence type="ECO:0000256" key="5">
    <source>
        <dbReference type="ARBA" id="ARBA00022692"/>
    </source>
</evidence>
<keyword evidence="3" id="KW-0813">Transport</keyword>
<sequence length="250" mass="27466">MDTLELWQYGLIALGAFLVGLGKGGLPGVGNITVVLMALALPPKASVGILLPILVSADIIAVIVYRRHAEWQYIWKLAPWMFAGILVGYFVFSRVDDAQVRFLIGLILLSMTGVHFYRKWLRRHATEIDTLPQHPVFIGSTGIIGGFATMVANAAGPVAALYFIASGLPKYAYIGTSAWFFLLANLVKVPLMMDLEIIDSASLRFSASFMLFSVLGAMIAPRIVKHINQKNFEILIWFFVVVGGLKLIIP</sequence>
<comment type="similarity">
    <text evidence="2 8">Belongs to the 4-toluene sulfonate uptake permease (TSUP) (TC 2.A.102) family.</text>
</comment>
<evidence type="ECO:0000256" key="7">
    <source>
        <dbReference type="ARBA" id="ARBA00023136"/>
    </source>
</evidence>
<comment type="subcellular location">
    <subcellularLocation>
        <location evidence="1 8">Cell membrane</location>
        <topology evidence="1 8">Multi-pass membrane protein</topology>
    </subcellularLocation>
</comment>
<evidence type="ECO:0000256" key="8">
    <source>
        <dbReference type="RuleBase" id="RU363041"/>
    </source>
</evidence>
<evidence type="ECO:0000313" key="9">
    <source>
        <dbReference type="EMBL" id="MDQ8194454.1"/>
    </source>
</evidence>
<evidence type="ECO:0000256" key="1">
    <source>
        <dbReference type="ARBA" id="ARBA00004651"/>
    </source>
</evidence>
<dbReference type="InterPro" id="IPR002781">
    <property type="entry name" value="TM_pro_TauE-like"/>
</dbReference>
<dbReference type="PANTHER" id="PTHR30269">
    <property type="entry name" value="TRANSMEMBRANE PROTEIN YFCA"/>
    <property type="match status" value="1"/>
</dbReference>
<feature type="transmembrane region" description="Helical" evidence="8">
    <location>
        <begin position="137"/>
        <end position="165"/>
    </location>
</feature>
<keyword evidence="10" id="KW-1185">Reference proteome</keyword>
<organism evidence="9 10">
    <name type="scientific">Thalassobacterium sedimentorum</name>
    <dbReference type="NCBI Taxonomy" id="3041258"/>
    <lineage>
        <taxon>Bacteria</taxon>
        <taxon>Pseudomonadati</taxon>
        <taxon>Verrucomicrobiota</taxon>
        <taxon>Opitutia</taxon>
        <taxon>Puniceicoccales</taxon>
        <taxon>Coraliomargaritaceae</taxon>
        <taxon>Thalassobacterium</taxon>
    </lineage>
</organism>
<dbReference type="Pfam" id="PF01925">
    <property type="entry name" value="TauE"/>
    <property type="match status" value="1"/>
</dbReference>
<proteinExistence type="inferred from homology"/>
<evidence type="ECO:0000256" key="6">
    <source>
        <dbReference type="ARBA" id="ARBA00022989"/>
    </source>
</evidence>
<comment type="caution">
    <text evidence="9">The sequence shown here is derived from an EMBL/GenBank/DDBJ whole genome shotgun (WGS) entry which is preliminary data.</text>
</comment>
<keyword evidence="7 8" id="KW-0472">Membrane</keyword>
<feature type="transmembrane region" description="Helical" evidence="8">
    <location>
        <begin position="47"/>
        <end position="66"/>
    </location>
</feature>
<keyword evidence="4 8" id="KW-1003">Cell membrane</keyword>
<feature type="transmembrane region" description="Helical" evidence="8">
    <location>
        <begin position="232"/>
        <end position="249"/>
    </location>
</feature>
<dbReference type="RefSeq" id="WP_308984929.1">
    <property type="nucleotide sequence ID" value="NZ_JARXIC010000011.1"/>
</dbReference>
<evidence type="ECO:0000313" key="10">
    <source>
        <dbReference type="Proteomes" id="UP001243717"/>
    </source>
</evidence>
<protein>
    <recommendedName>
        <fullName evidence="8">Probable membrane transporter protein</fullName>
    </recommendedName>
</protein>
<feature type="transmembrane region" description="Helical" evidence="8">
    <location>
        <begin position="73"/>
        <end position="92"/>
    </location>
</feature>
<dbReference type="InterPro" id="IPR052017">
    <property type="entry name" value="TSUP"/>
</dbReference>
<evidence type="ECO:0000256" key="2">
    <source>
        <dbReference type="ARBA" id="ARBA00009142"/>
    </source>
</evidence>
<keyword evidence="5 8" id="KW-0812">Transmembrane</keyword>
<evidence type="ECO:0000256" key="3">
    <source>
        <dbReference type="ARBA" id="ARBA00022448"/>
    </source>
</evidence>
<accession>A0ABU1AI14</accession>
<keyword evidence="6 8" id="KW-1133">Transmembrane helix</keyword>
<dbReference type="Proteomes" id="UP001243717">
    <property type="component" value="Unassembled WGS sequence"/>
</dbReference>
<dbReference type="EMBL" id="JARXIC010000011">
    <property type="protein sequence ID" value="MDQ8194454.1"/>
    <property type="molecule type" value="Genomic_DNA"/>
</dbReference>
<feature type="transmembrane region" description="Helical" evidence="8">
    <location>
        <begin position="98"/>
        <end position="117"/>
    </location>
</feature>
<feature type="transmembrane region" description="Helical" evidence="8">
    <location>
        <begin position="12"/>
        <end position="41"/>
    </location>
</feature>
<reference evidence="9 10" key="1">
    <citation type="submission" date="2023-04" db="EMBL/GenBank/DDBJ databases">
        <title>A novel bacteria isolated from coastal sediment.</title>
        <authorList>
            <person name="Liu X.-J."/>
            <person name="Du Z.-J."/>
        </authorList>
    </citation>
    <scope>NUCLEOTIDE SEQUENCE [LARGE SCALE GENOMIC DNA]</scope>
    <source>
        <strain evidence="9 10">SDUM461004</strain>
    </source>
</reference>
<gene>
    <name evidence="9" type="ORF">QEH59_08450</name>
</gene>
<name>A0ABU1AI14_9BACT</name>
<evidence type="ECO:0000256" key="4">
    <source>
        <dbReference type="ARBA" id="ARBA00022475"/>
    </source>
</evidence>